<dbReference type="EMBL" id="HBUF01614942">
    <property type="protein sequence ID" value="CAG6779640.1"/>
    <property type="molecule type" value="Transcribed_RNA"/>
</dbReference>
<proteinExistence type="predicted"/>
<evidence type="ECO:0000313" key="1">
    <source>
        <dbReference type="EMBL" id="CAG6779642.1"/>
    </source>
</evidence>
<name>A0A8D9BAF9_9HEMI</name>
<dbReference type="AlphaFoldDB" id="A0A8D9BAF9"/>
<organism evidence="1">
    <name type="scientific">Cacopsylla melanoneura</name>
    <dbReference type="NCBI Taxonomy" id="428564"/>
    <lineage>
        <taxon>Eukaryota</taxon>
        <taxon>Metazoa</taxon>
        <taxon>Ecdysozoa</taxon>
        <taxon>Arthropoda</taxon>
        <taxon>Hexapoda</taxon>
        <taxon>Insecta</taxon>
        <taxon>Pterygota</taxon>
        <taxon>Neoptera</taxon>
        <taxon>Paraneoptera</taxon>
        <taxon>Hemiptera</taxon>
        <taxon>Sternorrhyncha</taxon>
        <taxon>Psylloidea</taxon>
        <taxon>Psyllidae</taxon>
        <taxon>Psyllinae</taxon>
        <taxon>Cacopsylla</taxon>
    </lineage>
</organism>
<reference evidence="1" key="1">
    <citation type="submission" date="2021-05" db="EMBL/GenBank/DDBJ databases">
        <authorList>
            <person name="Alioto T."/>
            <person name="Alioto T."/>
            <person name="Gomez Garrido J."/>
        </authorList>
    </citation>
    <scope>NUCLEOTIDE SEQUENCE</scope>
</reference>
<protein>
    <submittedName>
        <fullName evidence="1">Uncharacterized protein</fullName>
    </submittedName>
</protein>
<accession>A0A8D9BAF9</accession>
<sequence length="174" mass="19727">MGFVKDTFLSLVKFEQRIRVNICDALIGCYLIDLNQIELSSIPHIDTVRARTQVRVVGPHVQTRAKDTCPRGTRVLAKTRVQPGLCRERSALDAFRTVVEDAVQCELKWLRGVVWAERDVVEVARIKIEMLNMTPGWVEESTSGSVVYVSGNRFVVSSQFEHVVQLVYLLLKLV</sequence>
<dbReference type="EMBL" id="HBUF01614943">
    <property type="protein sequence ID" value="CAG6779642.1"/>
    <property type="molecule type" value="Transcribed_RNA"/>
</dbReference>